<dbReference type="CDD" id="cd07814">
    <property type="entry name" value="SRPBCC_CalC_Aha1-like"/>
    <property type="match status" value="1"/>
</dbReference>
<reference evidence="3" key="1">
    <citation type="journal article" date="2021" name="PeerJ">
        <title>Extensive microbial diversity within the chicken gut microbiome revealed by metagenomics and culture.</title>
        <authorList>
            <person name="Gilroy R."/>
            <person name="Ravi A."/>
            <person name="Getino M."/>
            <person name="Pursley I."/>
            <person name="Horton D.L."/>
            <person name="Alikhan N.F."/>
            <person name="Baker D."/>
            <person name="Gharbi K."/>
            <person name="Hall N."/>
            <person name="Watson M."/>
            <person name="Adriaenssens E.M."/>
            <person name="Foster-Nyarko E."/>
            <person name="Jarju S."/>
            <person name="Secka A."/>
            <person name="Antonio M."/>
            <person name="Oren A."/>
            <person name="Chaudhuri R.R."/>
            <person name="La Ragione R."/>
            <person name="Hildebrand F."/>
            <person name="Pallen M.J."/>
        </authorList>
    </citation>
    <scope>NUCLEOTIDE SEQUENCE</scope>
    <source>
        <strain evidence="3">ChiGjej1B1-98</strain>
    </source>
</reference>
<dbReference type="Gene3D" id="3.30.530.20">
    <property type="match status" value="1"/>
</dbReference>
<sequence length="160" mass="17499">MTVSADDEFVNPPATADVPSRRITRIVTARAAPQRVWAAISTPEGYSRWLGDIATFPSGFVAGGKGRFAWTGEIVLAVEVLEVVPEQRVMFSWAEGFMSNAATTVTLSIREDELGTQIHLEESGFAFPQADGESVLRSLRSLAQGWTLELDELVRLVESE</sequence>
<evidence type="ECO:0000259" key="2">
    <source>
        <dbReference type="Pfam" id="PF08327"/>
    </source>
</evidence>
<dbReference type="Pfam" id="PF08327">
    <property type="entry name" value="AHSA1"/>
    <property type="match status" value="1"/>
</dbReference>
<dbReference type="AlphaFoldDB" id="A0A9D1YYJ8"/>
<feature type="domain" description="Activator of Hsp90 ATPase homologue 1/2-like C-terminal" evidence="2">
    <location>
        <begin position="31"/>
        <end position="158"/>
    </location>
</feature>
<accession>A0A9D1YYJ8</accession>
<name>A0A9D1YYJ8_9MICO</name>
<dbReference type="Proteomes" id="UP000824005">
    <property type="component" value="Unassembled WGS sequence"/>
</dbReference>
<dbReference type="InterPro" id="IPR013538">
    <property type="entry name" value="ASHA1/2-like_C"/>
</dbReference>
<evidence type="ECO:0000313" key="4">
    <source>
        <dbReference type="Proteomes" id="UP000824005"/>
    </source>
</evidence>
<comment type="similarity">
    <text evidence="1">Belongs to the AHA1 family.</text>
</comment>
<gene>
    <name evidence="3" type="ORF">H9830_15010</name>
</gene>
<comment type="caution">
    <text evidence="3">The sequence shown here is derived from an EMBL/GenBank/DDBJ whole genome shotgun (WGS) entry which is preliminary data.</text>
</comment>
<protein>
    <submittedName>
        <fullName evidence="3">SRPBCC domain-containing protein</fullName>
    </submittedName>
</protein>
<dbReference type="EMBL" id="DXDC01000458">
    <property type="protein sequence ID" value="HIY67572.1"/>
    <property type="molecule type" value="Genomic_DNA"/>
</dbReference>
<dbReference type="InterPro" id="IPR023393">
    <property type="entry name" value="START-like_dom_sf"/>
</dbReference>
<reference evidence="3" key="2">
    <citation type="submission" date="2021-04" db="EMBL/GenBank/DDBJ databases">
        <authorList>
            <person name="Gilroy R."/>
        </authorList>
    </citation>
    <scope>NUCLEOTIDE SEQUENCE</scope>
    <source>
        <strain evidence="3">ChiGjej1B1-98</strain>
    </source>
</reference>
<evidence type="ECO:0000313" key="3">
    <source>
        <dbReference type="EMBL" id="HIY67572.1"/>
    </source>
</evidence>
<dbReference type="SUPFAM" id="SSF55961">
    <property type="entry name" value="Bet v1-like"/>
    <property type="match status" value="1"/>
</dbReference>
<evidence type="ECO:0000256" key="1">
    <source>
        <dbReference type="ARBA" id="ARBA00006817"/>
    </source>
</evidence>
<organism evidence="3 4">
    <name type="scientific">Candidatus Agrococcus pullicola</name>
    <dbReference type="NCBI Taxonomy" id="2838429"/>
    <lineage>
        <taxon>Bacteria</taxon>
        <taxon>Bacillati</taxon>
        <taxon>Actinomycetota</taxon>
        <taxon>Actinomycetes</taxon>
        <taxon>Micrococcales</taxon>
        <taxon>Microbacteriaceae</taxon>
        <taxon>Agrococcus</taxon>
    </lineage>
</organism>
<proteinExistence type="inferred from homology"/>